<feature type="domain" description="Myb/SANT-like" evidence="2">
    <location>
        <begin position="18"/>
        <end position="89"/>
    </location>
</feature>
<evidence type="ECO:0000256" key="1">
    <source>
        <dbReference type="SAM" id="MobiDB-lite"/>
    </source>
</evidence>
<dbReference type="STRING" id="92696.A0A4R0R7P9"/>
<dbReference type="Pfam" id="PF12776">
    <property type="entry name" value="Myb_DNA-bind_3"/>
    <property type="match status" value="1"/>
</dbReference>
<dbReference type="OrthoDB" id="2792845at2759"/>
<gene>
    <name evidence="3" type="ORF">EIP91_011210</name>
</gene>
<proteinExistence type="predicted"/>
<accession>A0A4R0R7P9</accession>
<dbReference type="Proteomes" id="UP000292702">
    <property type="component" value="Unassembled WGS sequence"/>
</dbReference>
<dbReference type="AlphaFoldDB" id="A0A4R0R7P9"/>
<dbReference type="PANTHER" id="PTHR47072:SF4">
    <property type="entry name" value="MYB_SANT-LIKE DOMAIN-CONTAINING PROTEIN"/>
    <property type="match status" value="1"/>
</dbReference>
<keyword evidence="4" id="KW-1185">Reference proteome</keyword>
<feature type="compositionally biased region" description="Polar residues" evidence="1">
    <location>
        <begin position="139"/>
        <end position="150"/>
    </location>
</feature>
<evidence type="ECO:0000259" key="2">
    <source>
        <dbReference type="Pfam" id="PF12776"/>
    </source>
</evidence>
<dbReference type="PANTHER" id="PTHR47072">
    <property type="match status" value="1"/>
</dbReference>
<dbReference type="InterPro" id="IPR024752">
    <property type="entry name" value="Myb/SANT-like_dom"/>
</dbReference>
<organism evidence="3 4">
    <name type="scientific">Steccherinum ochraceum</name>
    <dbReference type="NCBI Taxonomy" id="92696"/>
    <lineage>
        <taxon>Eukaryota</taxon>
        <taxon>Fungi</taxon>
        <taxon>Dikarya</taxon>
        <taxon>Basidiomycota</taxon>
        <taxon>Agaricomycotina</taxon>
        <taxon>Agaricomycetes</taxon>
        <taxon>Polyporales</taxon>
        <taxon>Steccherinaceae</taxon>
        <taxon>Steccherinum</taxon>
    </lineage>
</organism>
<comment type="caution">
    <text evidence="3">The sequence shown here is derived from an EMBL/GenBank/DDBJ whole genome shotgun (WGS) entry which is preliminary data.</text>
</comment>
<feature type="region of interest" description="Disordered" evidence="1">
    <location>
        <begin position="139"/>
        <end position="224"/>
    </location>
</feature>
<reference evidence="3 4" key="1">
    <citation type="submission" date="2018-11" db="EMBL/GenBank/DDBJ databases">
        <title>Genome assembly of Steccherinum ochraceum LE-BIN_3174, the white-rot fungus of the Steccherinaceae family (The Residual Polyporoid clade, Polyporales, Basidiomycota).</title>
        <authorList>
            <person name="Fedorova T.V."/>
            <person name="Glazunova O.A."/>
            <person name="Landesman E.O."/>
            <person name="Moiseenko K.V."/>
            <person name="Psurtseva N.V."/>
            <person name="Savinova O.S."/>
            <person name="Shakhova N.V."/>
            <person name="Tyazhelova T.V."/>
            <person name="Vasina D.V."/>
        </authorList>
    </citation>
    <scope>NUCLEOTIDE SEQUENCE [LARGE SCALE GENOMIC DNA]</scope>
    <source>
        <strain evidence="3 4">LE-BIN_3174</strain>
    </source>
</reference>
<protein>
    <recommendedName>
        <fullName evidence="2">Myb/SANT-like domain-containing protein</fullName>
    </recommendedName>
</protein>
<sequence>MDSQSDRIVLDYLKSIPRAADNNYKGDVYTAISVKLAAIDFSLKKAQVKSYWSRLKTNFTSVRFLRKTSGFGWDDEKKVVFAEEKVWRDLLYDETGARTKKYNLYNPWRSNSFPWYDDMVQLLGDVQATGQLAFSLQTGAGAAPSTQPSQDGKEDEEAEPGSDGNGSEGEGPGPSGVNSDNEDETQETSASQAVGPTRKCSASVARAVTPPPQTPLKRARSSGQVNTLNNTLGRLVDIQGLGHTSSGGGSLSDCAGTCSSYFLHSKAL</sequence>
<evidence type="ECO:0000313" key="3">
    <source>
        <dbReference type="EMBL" id="TCD59899.1"/>
    </source>
</evidence>
<name>A0A4R0R7P9_9APHY</name>
<evidence type="ECO:0000313" key="4">
    <source>
        <dbReference type="Proteomes" id="UP000292702"/>
    </source>
</evidence>
<feature type="compositionally biased region" description="Gly residues" evidence="1">
    <location>
        <begin position="163"/>
        <end position="174"/>
    </location>
</feature>
<dbReference type="EMBL" id="RWJN01000707">
    <property type="protein sequence ID" value="TCD59899.1"/>
    <property type="molecule type" value="Genomic_DNA"/>
</dbReference>